<dbReference type="InterPro" id="IPR051677">
    <property type="entry name" value="AfsR-DnrI-RedD_regulator"/>
</dbReference>
<keyword evidence="4" id="KW-0804">Transcription</keyword>
<dbReference type="Proteomes" id="UP001499854">
    <property type="component" value="Unassembled WGS sequence"/>
</dbReference>
<dbReference type="InterPro" id="IPR016032">
    <property type="entry name" value="Sig_transdc_resp-reg_C-effctor"/>
</dbReference>
<dbReference type="InterPro" id="IPR005158">
    <property type="entry name" value="BTAD"/>
</dbReference>
<feature type="region of interest" description="Disordered" evidence="6">
    <location>
        <begin position="250"/>
        <end position="301"/>
    </location>
</feature>
<reference evidence="8 9" key="1">
    <citation type="journal article" date="2019" name="Int. J. Syst. Evol. Microbiol.">
        <title>The Global Catalogue of Microorganisms (GCM) 10K type strain sequencing project: providing services to taxonomists for standard genome sequencing and annotation.</title>
        <authorList>
            <consortium name="The Broad Institute Genomics Platform"/>
            <consortium name="The Broad Institute Genome Sequencing Center for Infectious Disease"/>
            <person name="Wu L."/>
            <person name="Ma J."/>
        </authorList>
    </citation>
    <scope>NUCLEOTIDE SEQUENCE [LARGE SCALE GENOMIC DNA]</scope>
    <source>
        <strain evidence="8 9">JCM 16013</strain>
    </source>
</reference>
<evidence type="ECO:0000256" key="6">
    <source>
        <dbReference type="SAM" id="MobiDB-lite"/>
    </source>
</evidence>
<dbReference type="Gene3D" id="3.40.50.300">
    <property type="entry name" value="P-loop containing nucleotide triphosphate hydrolases"/>
    <property type="match status" value="1"/>
</dbReference>
<dbReference type="InterPro" id="IPR001867">
    <property type="entry name" value="OmpR/PhoB-type_DNA-bd"/>
</dbReference>
<keyword evidence="9" id="KW-1185">Reference proteome</keyword>
<evidence type="ECO:0000256" key="3">
    <source>
        <dbReference type="ARBA" id="ARBA00023125"/>
    </source>
</evidence>
<evidence type="ECO:0000256" key="2">
    <source>
        <dbReference type="ARBA" id="ARBA00023015"/>
    </source>
</evidence>
<dbReference type="RefSeq" id="WP_344660837.1">
    <property type="nucleotide sequence ID" value="NZ_BAAAQM010000045.1"/>
</dbReference>
<dbReference type="SMART" id="SM01043">
    <property type="entry name" value="BTAD"/>
    <property type="match status" value="1"/>
</dbReference>
<keyword evidence="3 5" id="KW-0238">DNA-binding</keyword>
<evidence type="ECO:0000313" key="9">
    <source>
        <dbReference type="Proteomes" id="UP001499854"/>
    </source>
</evidence>
<evidence type="ECO:0000256" key="5">
    <source>
        <dbReference type="PROSITE-ProRule" id="PRU01091"/>
    </source>
</evidence>
<dbReference type="Pfam" id="PF00486">
    <property type="entry name" value="Trans_reg_C"/>
    <property type="match status" value="1"/>
</dbReference>
<organism evidence="8 9">
    <name type="scientific">Catenulispora subtropica</name>
    <dbReference type="NCBI Taxonomy" id="450798"/>
    <lineage>
        <taxon>Bacteria</taxon>
        <taxon>Bacillati</taxon>
        <taxon>Actinomycetota</taxon>
        <taxon>Actinomycetes</taxon>
        <taxon>Catenulisporales</taxon>
        <taxon>Catenulisporaceae</taxon>
        <taxon>Catenulispora</taxon>
    </lineage>
</organism>
<dbReference type="PRINTS" id="PR00364">
    <property type="entry name" value="DISEASERSIST"/>
</dbReference>
<dbReference type="PANTHER" id="PTHR35807">
    <property type="entry name" value="TRANSCRIPTIONAL REGULATOR REDD-RELATED"/>
    <property type="match status" value="1"/>
</dbReference>
<evidence type="ECO:0000256" key="4">
    <source>
        <dbReference type="ARBA" id="ARBA00023163"/>
    </source>
</evidence>
<dbReference type="SUPFAM" id="SSF46894">
    <property type="entry name" value="C-terminal effector domain of the bipartite response regulators"/>
    <property type="match status" value="1"/>
</dbReference>
<dbReference type="InterPro" id="IPR011990">
    <property type="entry name" value="TPR-like_helical_dom_sf"/>
</dbReference>
<keyword evidence="2" id="KW-0805">Transcription regulation</keyword>
<dbReference type="SUPFAM" id="SSF52540">
    <property type="entry name" value="P-loop containing nucleoside triphosphate hydrolases"/>
    <property type="match status" value="1"/>
</dbReference>
<evidence type="ECO:0000256" key="1">
    <source>
        <dbReference type="ARBA" id="ARBA00005820"/>
    </source>
</evidence>
<sequence length="1048" mass="112276">MRDHLRFGLMGPLEVWAADERIPLTAPPLQRILGALLVDAGYVVSVDRIMDAMWDGDPPDSAVHQVRKAVSRLRRTLPDGMSLIETVGSGYRIEVDDDQVDVKRFGAAVRRARERIAHDDAAAAATELREALALVRGPFLDGVRTGYFDTVAVSVEEGRLAALELLYETRLTLGEGAELVGELRALVSEHPLRERPRGQLMLALYRAGRQTEALGEFDTFRRRLRDDLGISPGPELAARHEAILREDPVLGAAPKPPAGSPGSGHGPGDSRPSRSDSRPSPPKDAAHPAPPSPAAPDTLPYDVPDFVGRAAELRRIAAVAVAERSTGARIVAIDGIGGSGKTALAIRAAHEAAGHFPDGRLYVDFAGFSPGQAPARPEAVVDHLLRMLGVPPDRIPDDPDLRIARWRQETAGRALLVVFDNVLDTAQIRQLLAPSPRVLTIVTSRSALLDLDGAVPVSLTALSAAESRSLLDHTLGEERVAAEPEAAARLAELCDHLPLALRIASARLRNRPRWSLDHMVGRLDDQSGRLAELSASERSVEATLRSSYDAMDDWSRAALRMLAHHPGGSVDAYATAGLLDCPLPKAEQTLEHLLDTRFLQDLGVGLYGFHDLVKAFGRGLSDPHSTQDDRAAFGRLVAYYRAATDKACGIVFAGWRPLAGTEASFAGPLPPFDDAHTALAWADRERPALIRTVEQAAGDFPMQAIALGRNTAFFLNLRGLFEDYHHVAGDALKAARLLADPALLELCLSNLAVASWKLGLLEEGVALAREGLAAAVETGDLAAEAGCLGSLGLLLTTLGRLAEALPHIERSITLNRQAGRLREAAEAWTVLSSLHENRGRTADAVAAAREAARIGRESRSVDIEIAALADEVAAWLNREEAEPSAEDLAEATRCLDRAASIADESRLPANIALVLAYTGLVRQLQGDAAAAADLADRARRLDETGGSPVRQAAVANIIGRLRHHARRHQAALDAFESAYRKASAIGFRIEAARARNGMAACATALGRHDDARRWAAEAGELFAALKRDAPEEAPRDALESAPEGAGAQ</sequence>
<dbReference type="InterPro" id="IPR027417">
    <property type="entry name" value="P-loop_NTPase"/>
</dbReference>
<dbReference type="EMBL" id="BAAAQM010000045">
    <property type="protein sequence ID" value="GAA1991288.1"/>
    <property type="molecule type" value="Genomic_DNA"/>
</dbReference>
<name>A0ABN2STH8_9ACTN</name>
<dbReference type="SUPFAM" id="SSF48452">
    <property type="entry name" value="TPR-like"/>
    <property type="match status" value="3"/>
</dbReference>
<accession>A0ABN2STH8</accession>
<gene>
    <name evidence="8" type="ORF">GCM10009838_63460</name>
</gene>
<dbReference type="PANTHER" id="PTHR35807:SF1">
    <property type="entry name" value="TRANSCRIPTIONAL REGULATOR REDD"/>
    <property type="match status" value="1"/>
</dbReference>
<feature type="compositionally biased region" description="Basic and acidic residues" evidence="6">
    <location>
        <begin position="1028"/>
        <end position="1038"/>
    </location>
</feature>
<dbReference type="Gene3D" id="1.25.40.10">
    <property type="entry name" value="Tetratricopeptide repeat domain"/>
    <property type="match status" value="3"/>
</dbReference>
<comment type="caution">
    <text evidence="8">The sequence shown here is derived from an EMBL/GenBank/DDBJ whole genome shotgun (WGS) entry which is preliminary data.</text>
</comment>
<dbReference type="Pfam" id="PF03704">
    <property type="entry name" value="BTAD"/>
    <property type="match status" value="1"/>
</dbReference>
<evidence type="ECO:0000259" key="7">
    <source>
        <dbReference type="PROSITE" id="PS51755"/>
    </source>
</evidence>
<dbReference type="InterPro" id="IPR019734">
    <property type="entry name" value="TPR_rpt"/>
</dbReference>
<feature type="DNA-binding region" description="OmpR/PhoB-type" evidence="5">
    <location>
        <begin position="1"/>
        <end position="95"/>
    </location>
</feature>
<comment type="similarity">
    <text evidence="1">Belongs to the AfsR/DnrI/RedD regulatory family.</text>
</comment>
<feature type="domain" description="OmpR/PhoB-type" evidence="7">
    <location>
        <begin position="1"/>
        <end position="95"/>
    </location>
</feature>
<dbReference type="SMART" id="SM00028">
    <property type="entry name" value="TPR"/>
    <property type="match status" value="6"/>
</dbReference>
<dbReference type="PROSITE" id="PS51755">
    <property type="entry name" value="OMPR_PHOB"/>
    <property type="match status" value="1"/>
</dbReference>
<proteinExistence type="inferred from homology"/>
<dbReference type="SMART" id="SM00862">
    <property type="entry name" value="Trans_reg_C"/>
    <property type="match status" value="1"/>
</dbReference>
<dbReference type="InterPro" id="IPR036388">
    <property type="entry name" value="WH-like_DNA-bd_sf"/>
</dbReference>
<feature type="region of interest" description="Disordered" evidence="6">
    <location>
        <begin position="1028"/>
        <end position="1048"/>
    </location>
</feature>
<dbReference type="CDD" id="cd15831">
    <property type="entry name" value="BTAD"/>
    <property type="match status" value="1"/>
</dbReference>
<protein>
    <submittedName>
        <fullName evidence="8">BTAD domain-containing putative transcriptional regulator</fullName>
    </submittedName>
</protein>
<evidence type="ECO:0000313" key="8">
    <source>
        <dbReference type="EMBL" id="GAA1991288.1"/>
    </source>
</evidence>
<dbReference type="Gene3D" id="1.10.10.10">
    <property type="entry name" value="Winged helix-like DNA-binding domain superfamily/Winged helix DNA-binding domain"/>
    <property type="match status" value="1"/>
</dbReference>